<evidence type="ECO:0000256" key="9">
    <source>
        <dbReference type="ARBA" id="ARBA00059620"/>
    </source>
</evidence>
<evidence type="ECO:0000256" key="12">
    <source>
        <dbReference type="RuleBase" id="RU000363"/>
    </source>
</evidence>
<keyword evidence="5" id="KW-1133">Transmembrane helix</keyword>
<dbReference type="AlphaFoldDB" id="A0A1G4BC08"/>
<dbReference type="Pfam" id="PF00106">
    <property type="entry name" value="adh_short"/>
    <property type="match status" value="1"/>
</dbReference>
<dbReference type="InterPro" id="IPR002347">
    <property type="entry name" value="SDR_fam"/>
</dbReference>
<keyword evidence="3" id="KW-0812">Transmembrane</keyword>
<accession>A0A1G4BC08</accession>
<dbReference type="STRING" id="1209926.A0A1G4BC08"/>
<evidence type="ECO:0000256" key="7">
    <source>
        <dbReference type="ARBA" id="ARBA00023098"/>
    </source>
</evidence>
<protein>
    <recommendedName>
        <fullName evidence="10">Short-chain dehydrogenase/reductase 3</fullName>
    </recommendedName>
    <alternativeName>
        <fullName evidence="11">Retinal short-chain dehydrogenase/reductase 1</fullName>
    </alternativeName>
</protein>
<dbReference type="GO" id="GO:0052650">
    <property type="term" value="F:all-trans-retinol dehydrogenase (NADP+) activity"/>
    <property type="evidence" value="ECO:0007669"/>
    <property type="project" value="UniProtKB-ARBA"/>
</dbReference>
<evidence type="ECO:0000256" key="10">
    <source>
        <dbReference type="ARBA" id="ARBA00068717"/>
    </source>
</evidence>
<evidence type="ECO:0000256" key="8">
    <source>
        <dbReference type="ARBA" id="ARBA00023136"/>
    </source>
</evidence>
<dbReference type="Proteomes" id="UP000176998">
    <property type="component" value="Unassembled WGS sequence"/>
</dbReference>
<keyword evidence="15" id="KW-1185">Reference proteome</keyword>
<dbReference type="InterPro" id="IPR036291">
    <property type="entry name" value="NAD(P)-bd_dom_sf"/>
</dbReference>
<dbReference type="CDD" id="cd05339">
    <property type="entry name" value="17beta-HSDXI-like_SDR_c"/>
    <property type="match status" value="1"/>
</dbReference>
<dbReference type="GO" id="GO:0016020">
    <property type="term" value="C:membrane"/>
    <property type="evidence" value="ECO:0007669"/>
    <property type="project" value="UniProtKB-SubCell"/>
</dbReference>
<evidence type="ECO:0000256" key="5">
    <source>
        <dbReference type="ARBA" id="ARBA00022989"/>
    </source>
</evidence>
<keyword evidence="7" id="KW-0443">Lipid metabolism</keyword>
<gene>
    <name evidence="14" type="ORF">CORC01_05840</name>
</gene>
<evidence type="ECO:0000256" key="2">
    <source>
        <dbReference type="ARBA" id="ARBA00006484"/>
    </source>
</evidence>
<feature type="region of interest" description="Disordered" evidence="13">
    <location>
        <begin position="361"/>
        <end position="393"/>
    </location>
</feature>
<name>A0A1G4BC08_9PEZI</name>
<feature type="compositionally biased region" description="Basic and acidic residues" evidence="13">
    <location>
        <begin position="361"/>
        <end position="377"/>
    </location>
</feature>
<organism evidence="14 15">
    <name type="scientific">Colletotrichum orchidophilum</name>
    <dbReference type="NCBI Taxonomy" id="1209926"/>
    <lineage>
        <taxon>Eukaryota</taxon>
        <taxon>Fungi</taxon>
        <taxon>Dikarya</taxon>
        <taxon>Ascomycota</taxon>
        <taxon>Pezizomycotina</taxon>
        <taxon>Sordariomycetes</taxon>
        <taxon>Hypocreomycetidae</taxon>
        <taxon>Glomerellales</taxon>
        <taxon>Glomerellaceae</taxon>
        <taxon>Colletotrichum</taxon>
    </lineage>
</organism>
<keyword evidence="6" id="KW-0560">Oxidoreductase</keyword>
<evidence type="ECO:0000256" key="6">
    <source>
        <dbReference type="ARBA" id="ARBA00023002"/>
    </source>
</evidence>
<dbReference type="GeneID" id="34558992"/>
<keyword evidence="8" id="KW-0472">Membrane</keyword>
<dbReference type="RefSeq" id="XP_022476093.1">
    <property type="nucleotide sequence ID" value="XM_022617482.1"/>
</dbReference>
<dbReference type="EMBL" id="MJBS01000041">
    <property type="protein sequence ID" value="OHE98944.1"/>
    <property type="molecule type" value="Genomic_DNA"/>
</dbReference>
<evidence type="ECO:0000256" key="3">
    <source>
        <dbReference type="ARBA" id="ARBA00022692"/>
    </source>
</evidence>
<dbReference type="PRINTS" id="PR00080">
    <property type="entry name" value="SDRFAMILY"/>
</dbReference>
<evidence type="ECO:0000256" key="1">
    <source>
        <dbReference type="ARBA" id="ARBA00004141"/>
    </source>
</evidence>
<proteinExistence type="inferred from homology"/>
<comment type="similarity">
    <text evidence="2 12">Belongs to the short-chain dehydrogenases/reductases (SDR) family.</text>
</comment>
<comment type="function">
    <text evidence="9">Catalyzes the reduction of all-trans-retinal to all-trans-retinol in the presence of NADPH.</text>
</comment>
<evidence type="ECO:0000256" key="13">
    <source>
        <dbReference type="SAM" id="MobiDB-lite"/>
    </source>
</evidence>
<dbReference type="PANTHER" id="PTHR24322">
    <property type="entry name" value="PKSB"/>
    <property type="match status" value="1"/>
</dbReference>
<comment type="subcellular location">
    <subcellularLocation>
        <location evidence="1">Membrane</location>
        <topology evidence="1">Multi-pass membrane protein</topology>
    </subcellularLocation>
</comment>
<dbReference type="PRINTS" id="PR00081">
    <property type="entry name" value="GDHRDH"/>
</dbReference>
<keyword evidence="4" id="KW-0521">NADP</keyword>
<comment type="caution">
    <text evidence="14">The sequence shown here is derived from an EMBL/GenBank/DDBJ whole genome shotgun (WGS) entry which is preliminary data.</text>
</comment>
<evidence type="ECO:0000256" key="11">
    <source>
        <dbReference type="ARBA" id="ARBA00082544"/>
    </source>
</evidence>
<evidence type="ECO:0000313" key="14">
    <source>
        <dbReference type="EMBL" id="OHE98944.1"/>
    </source>
</evidence>
<dbReference type="OrthoDB" id="10253736at2759"/>
<dbReference type="PANTHER" id="PTHR24322:SF736">
    <property type="entry name" value="RETINOL DEHYDROGENASE 10"/>
    <property type="match status" value="1"/>
</dbReference>
<dbReference type="FunFam" id="3.40.50.720:FF:000131">
    <property type="entry name" value="Short-chain dehydrogenase/reductase 3"/>
    <property type="match status" value="1"/>
</dbReference>
<evidence type="ECO:0000313" key="15">
    <source>
        <dbReference type="Proteomes" id="UP000176998"/>
    </source>
</evidence>
<dbReference type="Gene3D" id="3.40.50.720">
    <property type="entry name" value="NAD(P)-binding Rossmann-like Domain"/>
    <property type="match status" value="1"/>
</dbReference>
<reference evidence="14 15" key="1">
    <citation type="submission" date="2016-09" db="EMBL/GenBank/DDBJ databases">
        <authorList>
            <person name="Capua I."/>
            <person name="De Benedictis P."/>
            <person name="Joannis T."/>
            <person name="Lombin L.H."/>
            <person name="Cattoli G."/>
        </authorList>
    </citation>
    <scope>NUCLEOTIDE SEQUENCE [LARGE SCALE GENOMIC DNA]</scope>
    <source>
        <strain evidence="14 15">IMI 309357</strain>
    </source>
</reference>
<dbReference type="SUPFAM" id="SSF51735">
    <property type="entry name" value="NAD(P)-binding Rossmann-fold domains"/>
    <property type="match status" value="1"/>
</dbReference>
<evidence type="ECO:0000256" key="4">
    <source>
        <dbReference type="ARBA" id="ARBA00022857"/>
    </source>
</evidence>
<sequence length="393" mass="43440">MPLHQGFLPREGLTADPIFRLIARTALNPSLLLPLLLLARYTKKGGDLAILHPTAFSRIKFLAYCAVTRWASSWLSRRALNNWVDDRYNWPREIVLVTGGAGGIGGHVARLLAEQGATVVVLDIQDLTFTAASNVHYFKCDITSTQALAAVANDIRAKVGHPTVLINNAGVARGKTVLESTERDIRFTFDVNTLAHYWTTKEFLPHMAKTNHGIIVTVASYASYLCVPNMVDYGASKAAAMAFHEGITAELVTRYNAPRVRTVLVNQGFTKTPLFTGYEQGFDFILPALEPETVADAVVKQVLSGESGHVVLPAYGNVLTALRAFPHWYQHRIRGESQKLMRNFSGRQVVEDVEGFYKKKDERAEAEAEPEQERPEESTVLVGEPVPEPNGIE</sequence>